<keyword evidence="1" id="KW-1133">Transmembrane helix</keyword>
<reference evidence="2 3" key="1">
    <citation type="submission" date="2017-04" db="EMBL/GenBank/DDBJ databases">
        <title>Novel microbial lineages endemic to geothermal iron-oxide mats fill important gaps in the evolutionary history of Archaea.</title>
        <authorList>
            <person name="Jay Z.J."/>
            <person name="Beam J.P."/>
            <person name="Dlakic M."/>
            <person name="Rusch D.B."/>
            <person name="Kozubal M.A."/>
            <person name="Inskeep W.P."/>
        </authorList>
    </citation>
    <scope>NUCLEOTIDE SEQUENCE [LARGE SCALE GENOMIC DNA]</scope>
    <source>
        <strain evidence="2">BE_D</strain>
    </source>
</reference>
<keyword evidence="1" id="KW-0472">Membrane</keyword>
<feature type="non-terminal residue" evidence="2">
    <location>
        <position position="419"/>
    </location>
</feature>
<name>A0A2R6C5M8_9ARCH</name>
<protein>
    <submittedName>
        <fullName evidence="2">Uncharacterized protein</fullName>
    </submittedName>
</protein>
<evidence type="ECO:0000313" key="3">
    <source>
        <dbReference type="Proteomes" id="UP000242015"/>
    </source>
</evidence>
<dbReference type="AlphaFoldDB" id="A0A2R6C5M8"/>
<evidence type="ECO:0000313" key="2">
    <source>
        <dbReference type="EMBL" id="PSO06197.1"/>
    </source>
</evidence>
<feature type="transmembrane region" description="Helical" evidence="1">
    <location>
        <begin position="20"/>
        <end position="43"/>
    </location>
</feature>
<feature type="transmembrane region" description="Helical" evidence="1">
    <location>
        <begin position="88"/>
        <end position="109"/>
    </location>
</feature>
<feature type="transmembrane region" description="Helical" evidence="1">
    <location>
        <begin position="148"/>
        <end position="167"/>
    </location>
</feature>
<feature type="transmembrane region" description="Helical" evidence="1">
    <location>
        <begin position="330"/>
        <end position="352"/>
    </location>
</feature>
<accession>A0A2R6C5M8</accession>
<evidence type="ECO:0000256" key="1">
    <source>
        <dbReference type="SAM" id="Phobius"/>
    </source>
</evidence>
<dbReference type="EMBL" id="NEXF01000565">
    <property type="protein sequence ID" value="PSO06197.1"/>
    <property type="molecule type" value="Genomic_DNA"/>
</dbReference>
<feature type="transmembrane region" description="Helical" evidence="1">
    <location>
        <begin position="358"/>
        <end position="384"/>
    </location>
</feature>
<feature type="transmembrane region" description="Helical" evidence="1">
    <location>
        <begin position="204"/>
        <end position="227"/>
    </location>
</feature>
<feature type="transmembrane region" description="Helical" evidence="1">
    <location>
        <begin position="63"/>
        <end position="81"/>
    </location>
</feature>
<dbReference type="Proteomes" id="UP000242015">
    <property type="component" value="Unassembled WGS sequence"/>
</dbReference>
<feature type="transmembrane region" description="Helical" evidence="1">
    <location>
        <begin position="115"/>
        <end position="136"/>
    </location>
</feature>
<feature type="transmembrane region" description="Helical" evidence="1">
    <location>
        <begin position="305"/>
        <end position="323"/>
    </location>
</feature>
<comment type="caution">
    <text evidence="2">The sequence shown here is derived from an EMBL/GenBank/DDBJ whole genome shotgun (WGS) entry which is preliminary data.</text>
</comment>
<sequence length="419" mass="47234">MSTIKKRPPQDWGVLSERIYARLFVVALALLSELLMGYAFTLASNPSLAHEGLLASLVRSVSTYWFVFPMSTEMGLTLYYFRREFKRPVIPIFAAQSVIMFLTPTALASSRWTEVTVYMGGALMTGLFIYFFDLLYKHRSINRVLGDYIFQLMAVYGGMMAGLFLYMGWGRLTLLDASILTEMVVYFNVILAPKRMSAAPEKSWMLDALWSFRFLLATFVSEFFMAGVIDLEYYGTRQFLSSVSFASLSGSFPNMVGASLFNFLSAFSLITGSGWYYLMMGTEMGALVVFRMFEVKTLETRIRMALMLAAYFVYSTFLPYFVIPGKLQPYLPFIGWTMGIGTVGPVAPAFFVGLWGTYLVYGVLSFLFGSRALCSVLCTAATMYQGTLYDSMKTFNRTSKIGRKLLGSRITPIFKRVST</sequence>
<keyword evidence="1" id="KW-0812">Transmembrane</keyword>
<feature type="transmembrane region" description="Helical" evidence="1">
    <location>
        <begin position="173"/>
        <end position="192"/>
    </location>
</feature>
<organism evidence="2 3">
    <name type="scientific">Candidatus Marsarchaeota G2 archaeon BE_D</name>
    <dbReference type="NCBI Taxonomy" id="1978158"/>
    <lineage>
        <taxon>Archaea</taxon>
        <taxon>Candidatus Marsarchaeota</taxon>
        <taxon>Candidatus Marsarchaeota group 2</taxon>
    </lineage>
</organism>
<gene>
    <name evidence="2" type="ORF">B9Q04_17295</name>
</gene>
<proteinExistence type="predicted"/>